<dbReference type="GO" id="GO:0006351">
    <property type="term" value="P:DNA-templated transcription"/>
    <property type="evidence" value="ECO:0007669"/>
    <property type="project" value="InterPro"/>
</dbReference>
<accession>A0A4Y7J0I8</accession>
<evidence type="ECO:0000259" key="3">
    <source>
        <dbReference type="SMART" id="SM00338"/>
    </source>
</evidence>
<dbReference type="SUPFAM" id="SSF57959">
    <property type="entry name" value="Leucine zipper domain"/>
    <property type="match status" value="1"/>
</dbReference>
<dbReference type="InterPro" id="IPR004827">
    <property type="entry name" value="bZIP"/>
</dbReference>
<organism evidence="4 5">
    <name type="scientific">Papaver somniferum</name>
    <name type="common">Opium poppy</name>
    <dbReference type="NCBI Taxonomy" id="3469"/>
    <lineage>
        <taxon>Eukaryota</taxon>
        <taxon>Viridiplantae</taxon>
        <taxon>Streptophyta</taxon>
        <taxon>Embryophyta</taxon>
        <taxon>Tracheophyta</taxon>
        <taxon>Spermatophyta</taxon>
        <taxon>Magnoliopsida</taxon>
        <taxon>Ranunculales</taxon>
        <taxon>Papaveraceae</taxon>
        <taxon>Papaveroideae</taxon>
        <taxon>Papaver</taxon>
    </lineage>
</organism>
<dbReference type="GO" id="GO:0000978">
    <property type="term" value="F:RNA polymerase II cis-regulatory region sequence-specific DNA binding"/>
    <property type="evidence" value="ECO:0007669"/>
    <property type="project" value="TreeGrafter"/>
</dbReference>
<evidence type="ECO:0000313" key="5">
    <source>
        <dbReference type="Proteomes" id="UP000316621"/>
    </source>
</evidence>
<dbReference type="InterPro" id="IPR046347">
    <property type="entry name" value="bZIP_sf"/>
</dbReference>
<dbReference type="EMBL" id="CM010717">
    <property type="protein sequence ID" value="RZC53268.1"/>
    <property type="molecule type" value="Genomic_DNA"/>
</dbReference>
<proteinExistence type="predicted"/>
<evidence type="ECO:0000256" key="1">
    <source>
        <dbReference type="SAM" id="Coils"/>
    </source>
</evidence>
<feature type="domain" description="BZIP" evidence="3">
    <location>
        <begin position="58"/>
        <end position="125"/>
    </location>
</feature>
<keyword evidence="1" id="KW-0175">Coiled coil</keyword>
<dbReference type="PANTHER" id="PTHR23334:SF49">
    <property type="entry name" value="BASIC LEUCINE ZIPPER 23"/>
    <property type="match status" value="1"/>
</dbReference>
<reference evidence="4 5" key="1">
    <citation type="journal article" date="2018" name="Science">
        <title>The opium poppy genome and morphinan production.</title>
        <authorList>
            <person name="Guo L."/>
            <person name="Winzer T."/>
            <person name="Yang X."/>
            <person name="Li Y."/>
            <person name="Ning Z."/>
            <person name="He Z."/>
            <person name="Teodor R."/>
            <person name="Lu Y."/>
            <person name="Bowser T.A."/>
            <person name="Graham I.A."/>
            <person name="Ye K."/>
        </authorList>
    </citation>
    <scope>NUCLEOTIDE SEQUENCE [LARGE SCALE GENOMIC DNA]</scope>
    <source>
        <strain evidence="5">cv. HN1</strain>
        <tissue evidence="4">Leaves</tissue>
    </source>
</reference>
<dbReference type="InterPro" id="IPR031106">
    <property type="entry name" value="C/EBP"/>
</dbReference>
<dbReference type="Proteomes" id="UP000316621">
    <property type="component" value="Chromosome 3"/>
</dbReference>
<dbReference type="Gene3D" id="1.20.5.170">
    <property type="match status" value="1"/>
</dbReference>
<dbReference type="GO" id="GO:0000981">
    <property type="term" value="F:DNA-binding transcription factor activity, RNA polymerase II-specific"/>
    <property type="evidence" value="ECO:0007669"/>
    <property type="project" value="TreeGrafter"/>
</dbReference>
<dbReference type="Pfam" id="PF07716">
    <property type="entry name" value="bZIP_2"/>
    <property type="match status" value="1"/>
</dbReference>
<dbReference type="CDD" id="cd14686">
    <property type="entry name" value="bZIP"/>
    <property type="match status" value="1"/>
</dbReference>
<dbReference type="AlphaFoldDB" id="A0A4Y7J0I8"/>
<protein>
    <recommendedName>
        <fullName evidence="3">BZIP domain-containing protein</fullName>
    </recommendedName>
</protein>
<evidence type="ECO:0000256" key="2">
    <source>
        <dbReference type="SAM" id="MobiDB-lite"/>
    </source>
</evidence>
<dbReference type="PANTHER" id="PTHR23334">
    <property type="entry name" value="CCAAT/ENHANCER BINDING PROTEIN"/>
    <property type="match status" value="1"/>
</dbReference>
<feature type="region of interest" description="Disordered" evidence="2">
    <location>
        <begin position="218"/>
        <end position="237"/>
    </location>
</feature>
<keyword evidence="5" id="KW-1185">Reference proteome</keyword>
<dbReference type="SMART" id="SM00338">
    <property type="entry name" value="BRLZ"/>
    <property type="match status" value="1"/>
</dbReference>
<feature type="coiled-coil region" evidence="1">
    <location>
        <begin position="71"/>
        <end position="129"/>
    </location>
</feature>
<gene>
    <name evidence="4" type="ORF">C5167_012123</name>
</gene>
<evidence type="ECO:0000313" key="4">
    <source>
        <dbReference type="EMBL" id="RZC53268.1"/>
    </source>
</evidence>
<name>A0A4Y7J0I8_PAPSO</name>
<sequence>MEDEEDFMDDESLNSFFADIFNDALACTHTHFCNPPAGPDLSHSHSCFHLHTKILPDEPKTTTEVKRPGNRDAVRKYRQKKKARAESLEDEVKKLRIINQQLINKLQGKAALEQEVARLRSVLTNIKGRIKDEIGSFPYPKSIDCNNGVSQNTLSSNSDEAYDVSQCKRDLQCGDQVQCLYPELDDNCVGEAYGNGLHIEGFRPCDLGYVPCAGIKDGSTPPAKKRKERLQTNARDN</sequence>
<dbReference type="Gramene" id="RZC53268">
    <property type="protein sequence ID" value="RZC53268"/>
    <property type="gene ID" value="C5167_012123"/>
</dbReference>